<evidence type="ECO:0000313" key="5">
    <source>
        <dbReference type="Proteomes" id="UP000194420"/>
    </source>
</evidence>
<accession>A0A1Y6FHS5</accession>
<dbReference type="AlphaFoldDB" id="A0A1Y6FHS5"/>
<dbReference type="Pfam" id="PF11856">
    <property type="entry name" value="DUF3376"/>
    <property type="match status" value="1"/>
</dbReference>
<dbReference type="OrthoDB" id="8728704at2"/>
<dbReference type="Gene3D" id="3.40.1090.10">
    <property type="entry name" value="Cytosolic phospholipase A2 catalytic domain"/>
    <property type="match status" value="1"/>
</dbReference>
<dbReference type="RefSeq" id="WP_086438561.1">
    <property type="nucleotide sequence ID" value="NZ_FXWG01000003.1"/>
</dbReference>
<evidence type="ECO:0000259" key="3">
    <source>
        <dbReference type="PROSITE" id="PS51635"/>
    </source>
</evidence>
<feature type="active site" description="Proton acceptor" evidence="2">
    <location>
        <position position="324"/>
    </location>
</feature>
<evidence type="ECO:0000256" key="2">
    <source>
        <dbReference type="PROSITE-ProRule" id="PRU01161"/>
    </source>
</evidence>
<dbReference type="NCBIfam" id="TIGR03607">
    <property type="entry name" value="patatin-like protein"/>
    <property type="match status" value="1"/>
</dbReference>
<organism evidence="4 5">
    <name type="scientific">Altererythrobacter xiamenensis</name>
    <dbReference type="NCBI Taxonomy" id="1316679"/>
    <lineage>
        <taxon>Bacteria</taxon>
        <taxon>Pseudomonadati</taxon>
        <taxon>Pseudomonadota</taxon>
        <taxon>Alphaproteobacteria</taxon>
        <taxon>Sphingomonadales</taxon>
        <taxon>Erythrobacteraceae</taxon>
        <taxon>Altererythrobacter</taxon>
    </lineage>
</organism>
<dbReference type="EMBL" id="FXWG01000003">
    <property type="protein sequence ID" value="SMQ74504.1"/>
    <property type="molecule type" value="Genomic_DNA"/>
</dbReference>
<feature type="active site" description="Nucleophile" evidence="2">
    <location>
        <position position="84"/>
    </location>
</feature>
<gene>
    <name evidence="4" type="ORF">SAMN06297468_2713</name>
</gene>
<feature type="domain" description="PNPLA" evidence="3">
    <location>
        <begin position="10"/>
        <end position="337"/>
    </location>
</feature>
<comment type="caution">
    <text evidence="2">Lacks conserved residue(s) required for the propagation of feature annotation.</text>
</comment>
<keyword evidence="1 2" id="KW-0443">Lipid metabolism</keyword>
<proteinExistence type="predicted"/>
<dbReference type="PROSITE" id="PS51635">
    <property type="entry name" value="PNPLA"/>
    <property type="match status" value="1"/>
</dbReference>
<dbReference type="Pfam" id="PF01734">
    <property type="entry name" value="Patatin"/>
    <property type="match status" value="1"/>
</dbReference>
<keyword evidence="2" id="KW-0442">Lipid degradation</keyword>
<dbReference type="SUPFAM" id="SSF52151">
    <property type="entry name" value="FabD/lysophospholipase-like"/>
    <property type="match status" value="1"/>
</dbReference>
<protein>
    <submittedName>
        <fullName evidence="4">Patatin-related protein</fullName>
    </submittedName>
</protein>
<keyword evidence="2" id="KW-0378">Hydrolase</keyword>
<dbReference type="Proteomes" id="UP000194420">
    <property type="component" value="Unassembled WGS sequence"/>
</dbReference>
<dbReference type="InterPro" id="IPR016035">
    <property type="entry name" value="Acyl_Trfase/lysoPLipase"/>
</dbReference>
<dbReference type="GO" id="GO:0016787">
    <property type="term" value="F:hydrolase activity"/>
    <property type="evidence" value="ECO:0007669"/>
    <property type="project" value="UniProtKB-UniRule"/>
</dbReference>
<dbReference type="InterPro" id="IPR002641">
    <property type="entry name" value="PNPLA_dom"/>
</dbReference>
<dbReference type="InterPro" id="IPR019894">
    <property type="entry name" value="Patatin-related_protein"/>
</dbReference>
<keyword evidence="5" id="KW-1185">Reference proteome</keyword>
<feature type="short sequence motif" description="GXSXG" evidence="2">
    <location>
        <begin position="82"/>
        <end position="86"/>
    </location>
</feature>
<dbReference type="InterPro" id="IPR024282">
    <property type="entry name" value="DUF3376"/>
</dbReference>
<dbReference type="GO" id="GO:0016042">
    <property type="term" value="P:lipid catabolic process"/>
    <property type="evidence" value="ECO:0007669"/>
    <property type="project" value="UniProtKB-UniRule"/>
</dbReference>
<evidence type="ECO:0000313" key="4">
    <source>
        <dbReference type="EMBL" id="SMQ74504.1"/>
    </source>
</evidence>
<name>A0A1Y6FHS5_9SPHN</name>
<evidence type="ECO:0000256" key="1">
    <source>
        <dbReference type="ARBA" id="ARBA00023098"/>
    </source>
</evidence>
<sequence>MRQKELRIALVCYGGVSLAVYMHGVTKEIWHLARASRAFHSHDATPLAGRTHGVDTVYRELLEYIEDKHALRLRFLPDILSGASAGGINAVFLAQAVYSGHSLEPLTDLWLKKADVDELVDPEAQPMWRYAKFWAQPIANWLLKRPGNAVSESVSPETRREVRRKVSQLVRSRWFEPPFSGIGFSHMLYDAFMAMEAAERGPSLLPPRHPVDLFVTATDFRGHLEYLRLNSPPVVEETEHRMPISFHCRAKNAPGSSLADPLELTFAARATASFPGAFPPLQVAEIDQLAAENGAHWPNRETFLARVMPSHLRGGNEMSVSLIDGSVLINKPFGGAMDALKGRPAQREVDRRFVYIDPRPDRVGSMREEAGRPVGFFNAIFGSISIIPREQPIRDNLEALEQQSRDAERLRRIVMGLRPDVEYAVEKLFGRTFFLDSPTPKRLKNWRAKAQQAAAQDAGYAFQPYAQTKFAAIIERLATLVHEAAPQLALPDTAPIEDALRAELARRGLDTLSAPSGGASDAAVDFFRIHDMGYRVRRLRLLARRLARDWEIDPEIDDEALDRAREAIYDILGHYFRHDGVDALGKEFPALAAKIFENPGAVIDYFAANRLRPEVDEEAEVLFAEALETMPKNLRRRMLLTYLGFPFYDVATLALLRGEGGMSEYDAIKVDRISPDDARSIREGGTRATLRGTEFYNFGAFFSRAYRENDYLWGRLHGAERMIDLVCSTVDGGIDDAKCREFKRRAFIAIIEEEERVGRCREVSLELLRAEVEERLGPAH</sequence>
<reference evidence="5" key="1">
    <citation type="submission" date="2017-04" db="EMBL/GenBank/DDBJ databases">
        <authorList>
            <person name="Varghese N."/>
            <person name="Submissions S."/>
        </authorList>
    </citation>
    <scope>NUCLEOTIDE SEQUENCE [LARGE SCALE GENOMIC DNA]</scope>
</reference>